<dbReference type="InterPro" id="IPR011008">
    <property type="entry name" value="Dimeric_a/b-barrel"/>
</dbReference>
<dbReference type="PANTHER" id="PTHR34389">
    <property type="entry name" value="L-RHAMNOSE MUTAROTASE"/>
    <property type="match status" value="1"/>
</dbReference>
<keyword evidence="1" id="KW-0413">Isomerase</keyword>
<organism evidence="1 2">
    <name type="scientific">Mucilaginibacter gotjawali</name>
    <dbReference type="NCBI Taxonomy" id="1550579"/>
    <lineage>
        <taxon>Bacteria</taxon>
        <taxon>Pseudomonadati</taxon>
        <taxon>Bacteroidota</taxon>
        <taxon>Sphingobacteriia</taxon>
        <taxon>Sphingobacteriales</taxon>
        <taxon>Sphingobacteriaceae</taxon>
        <taxon>Mucilaginibacter</taxon>
    </lineage>
</organism>
<dbReference type="OrthoDB" id="9799608at2"/>
<dbReference type="Pfam" id="PF05336">
    <property type="entry name" value="rhaM"/>
    <property type="match status" value="1"/>
</dbReference>
<dbReference type="Proteomes" id="UP000218263">
    <property type="component" value="Chromosome"/>
</dbReference>
<name>A0A0X8X7U1_9SPHI</name>
<dbReference type="EC" id="5.1.3.-" evidence="1"/>
<dbReference type="EMBL" id="AP017313">
    <property type="protein sequence ID" value="BAU55029.1"/>
    <property type="molecule type" value="Genomic_DNA"/>
</dbReference>
<dbReference type="GO" id="GO:0019301">
    <property type="term" value="P:rhamnose catabolic process"/>
    <property type="evidence" value="ECO:0007669"/>
    <property type="project" value="UniProtKB-UniRule"/>
</dbReference>
<proteinExistence type="inferred from homology"/>
<protein>
    <submittedName>
        <fullName evidence="1">L-rhamnose mutarotase</fullName>
        <ecNumber evidence="1">5.1.3.-</ecNumber>
    </submittedName>
</protein>
<sequence length="104" mass="12113">MDRVAFKMTLLPGNEVEYQKRHDEIWPELTALLKQAGICEYSIFLDQETSSLFGFLKAEDKTQLDSLAAQAIMQRWWLYMSDIMVTNPDHSPISQPLKEVFYLP</sequence>
<evidence type="ECO:0000313" key="1">
    <source>
        <dbReference type="EMBL" id="BAU55029.1"/>
    </source>
</evidence>
<dbReference type="GO" id="GO:0005737">
    <property type="term" value="C:cytoplasm"/>
    <property type="evidence" value="ECO:0007669"/>
    <property type="project" value="InterPro"/>
</dbReference>
<dbReference type="HAMAP" id="MF_01663">
    <property type="entry name" value="L_rham_rotase"/>
    <property type="match status" value="1"/>
</dbReference>
<dbReference type="InterPro" id="IPR013448">
    <property type="entry name" value="L-rhamnose_mutarotase"/>
</dbReference>
<dbReference type="AlphaFoldDB" id="A0A0X8X7U1"/>
<dbReference type="RefSeq" id="WP_096353186.1">
    <property type="nucleotide sequence ID" value="NZ_AP017313.1"/>
</dbReference>
<evidence type="ECO:0000313" key="2">
    <source>
        <dbReference type="Proteomes" id="UP000218263"/>
    </source>
</evidence>
<dbReference type="KEGG" id="mgot:MgSA37_03210"/>
<dbReference type="InterPro" id="IPR008000">
    <property type="entry name" value="Rham/fucose_mutarotase"/>
</dbReference>
<reference evidence="1 2" key="1">
    <citation type="submission" date="2015-12" db="EMBL/GenBank/DDBJ databases">
        <title>Genome sequence of Mucilaginibacter gotjawali.</title>
        <authorList>
            <person name="Lee J.S."/>
            <person name="Lee K.C."/>
            <person name="Kim K.K."/>
            <person name="Lee B.W."/>
        </authorList>
    </citation>
    <scope>NUCLEOTIDE SEQUENCE [LARGE SCALE GENOMIC DNA]</scope>
    <source>
        <strain evidence="1 2">SA3-7</strain>
    </source>
</reference>
<gene>
    <name evidence="1" type="primary">rhaM</name>
    <name evidence="1" type="ORF">MgSA37_03210</name>
</gene>
<dbReference type="PANTHER" id="PTHR34389:SF2">
    <property type="entry name" value="L-RHAMNOSE MUTAROTASE"/>
    <property type="match status" value="1"/>
</dbReference>
<keyword evidence="2" id="KW-1185">Reference proteome</keyword>
<dbReference type="Gene3D" id="3.30.70.100">
    <property type="match status" value="1"/>
</dbReference>
<dbReference type="NCBIfam" id="TIGR02625">
    <property type="entry name" value="YiiL_rotase"/>
    <property type="match status" value="1"/>
</dbReference>
<dbReference type="GO" id="GO:0062192">
    <property type="term" value="F:L-rhamnose mutarotase activity"/>
    <property type="evidence" value="ECO:0007669"/>
    <property type="project" value="UniProtKB-UniRule"/>
</dbReference>
<accession>A0A0X8X7U1</accession>
<dbReference type="SUPFAM" id="SSF54909">
    <property type="entry name" value="Dimeric alpha+beta barrel"/>
    <property type="match status" value="1"/>
</dbReference>